<dbReference type="AlphaFoldDB" id="A0A1X9MEA8"/>
<organism evidence="2 3">
    <name type="scientific">Halalkalibacter krulwichiae</name>
    <dbReference type="NCBI Taxonomy" id="199441"/>
    <lineage>
        <taxon>Bacteria</taxon>
        <taxon>Bacillati</taxon>
        <taxon>Bacillota</taxon>
        <taxon>Bacilli</taxon>
        <taxon>Bacillales</taxon>
        <taxon>Bacillaceae</taxon>
        <taxon>Halalkalibacter</taxon>
    </lineage>
</organism>
<evidence type="ECO:0000313" key="2">
    <source>
        <dbReference type="EMBL" id="ARK30870.1"/>
    </source>
</evidence>
<dbReference type="STRING" id="199441.BkAM31D_14045"/>
<keyword evidence="3" id="KW-1185">Reference proteome</keyword>
<dbReference type="InterPro" id="IPR002528">
    <property type="entry name" value="MATE_fam"/>
</dbReference>
<gene>
    <name evidence="2" type="primary">dinF_2</name>
    <name evidence="2" type="ORF">BkAM31D_14045</name>
</gene>
<feature type="transmembrane region" description="Helical" evidence="1">
    <location>
        <begin position="104"/>
        <end position="126"/>
    </location>
</feature>
<proteinExistence type="predicted"/>
<dbReference type="GO" id="GO:0016020">
    <property type="term" value="C:membrane"/>
    <property type="evidence" value="ECO:0007669"/>
    <property type="project" value="InterPro"/>
</dbReference>
<dbReference type="EMBL" id="CP020814">
    <property type="protein sequence ID" value="ARK30870.1"/>
    <property type="molecule type" value="Genomic_DNA"/>
</dbReference>
<dbReference type="Pfam" id="PF01554">
    <property type="entry name" value="MatE"/>
    <property type="match status" value="1"/>
</dbReference>
<keyword evidence="1" id="KW-1133">Transmembrane helix</keyword>
<dbReference type="Proteomes" id="UP000193006">
    <property type="component" value="Chromosome"/>
</dbReference>
<name>A0A1X9MEA8_9BACI</name>
<accession>A0A1X9MEA8</accession>
<sequence length="186" mass="20841">MRTICLLTMTVMFTATGDSMGEVTLAVTTILLQIHYIMAYLLGGFANAPSILVGRAVGGNQLSLYKRSFILSAQWGFVSAIVLLLCMVLFGEIIVSFFTNISEVKVTALAFIFWMMIFPFFGFWALQFRRHSLRCNRGWSDQGLRCVSACCVCTSTLNVCQNHGVWLSFVLFSLARSFFNLCMCRS</sequence>
<keyword evidence="1" id="KW-0812">Transmembrane</keyword>
<keyword evidence="1" id="KW-0472">Membrane</keyword>
<protein>
    <submittedName>
        <fullName evidence="2">DNA-damage-inducible protein F</fullName>
    </submittedName>
</protein>
<dbReference type="GO" id="GO:0042910">
    <property type="term" value="F:xenobiotic transmembrane transporter activity"/>
    <property type="evidence" value="ECO:0007669"/>
    <property type="project" value="InterPro"/>
</dbReference>
<dbReference type="GO" id="GO:0015297">
    <property type="term" value="F:antiporter activity"/>
    <property type="evidence" value="ECO:0007669"/>
    <property type="project" value="InterPro"/>
</dbReference>
<dbReference type="KEGG" id="bkw:BkAM31D_14045"/>
<evidence type="ECO:0000313" key="3">
    <source>
        <dbReference type="Proteomes" id="UP000193006"/>
    </source>
</evidence>
<evidence type="ECO:0000256" key="1">
    <source>
        <dbReference type="SAM" id="Phobius"/>
    </source>
</evidence>
<feature type="transmembrane region" description="Helical" evidence="1">
    <location>
        <begin position="75"/>
        <end position="98"/>
    </location>
</feature>
<reference evidence="2 3" key="1">
    <citation type="submission" date="2017-04" db="EMBL/GenBank/DDBJ databases">
        <title>Bacillus krulwichiae AM31D Genome sequencing and assembly.</title>
        <authorList>
            <person name="Krulwich T.A."/>
            <person name="Anastor L."/>
            <person name="Ehrlich R."/>
            <person name="Ehrlich G.D."/>
            <person name="Janto B."/>
        </authorList>
    </citation>
    <scope>NUCLEOTIDE SEQUENCE [LARGE SCALE GENOMIC DNA]</scope>
    <source>
        <strain evidence="2 3">AM31D</strain>
    </source>
</reference>